<feature type="compositionally biased region" description="Polar residues" evidence="1">
    <location>
        <begin position="328"/>
        <end position="340"/>
    </location>
</feature>
<dbReference type="Proteomes" id="UP000198287">
    <property type="component" value="Unassembled WGS sequence"/>
</dbReference>
<sequence>MGPKGGKWNPQPLFYALWRNRALLLFIGVVILHISPISASGGVQGQRRHVKRDSVVGAWPQLQLDKFEQLFEDDDRGSSRGSSEFTIISPLGVQDRQNGGKGNKRVVRRRRKKVPSLPSITTTPSPTVIAVTLMPSSAEPISSVPIYEAAPKRRYKKKSHAHKVPEVWKVQNFNLHDDDDGVMLRDSDLKHSILDKRESSEHLFRHHNDSSLLHNNSKDRDLNYDESINNHPFFNSSSTPISNELQNSLQFTLQFLHPLLNSDAAVLSEDSPQHPENKTVALIHTLSESVAQTPVSHDLGFIPTHLKKKHPLLLNQDSILSGEGGTGASKTGIRTNYDVQPTQVNPTTIGTTTTTPTLDTTIFSITASDPLSESSETTTKPSQATTSTTTKVPRTRITTKRIPSTRRTPTTTTTTEKTTTSQPTTTKTTSQPTTTKTTSQPTTTKTTSQPTTTKTTSQSTTKFTTSSSTPARFSTTPIISTTKLTTITTTKPHSTTLRTTTSTMGIPPPFDIDHILGILNITEVTTGSSSEATAPNSSSASGTDRDQLNEAFQHPPVIMFPVEEKAPTTATDPNVKSVHSNNNGGDGGTNSAEVSSAEQLFVEQLLGISGPGKSHNGHKTTVGGGGANEQSDSGEQILQLFSSLIQLQNNNQAGKPNSSDQKNPLLLGVSNSNQNANNNNNQNDAQINSLLQNLILSSLTKPQKPNQPDFATNLLNLESLLQSSSTTKPSTSTKSNSPPSPPTTATTTKLQLSSNLKAETGLSDADLKSIFALLDSQTNLSSPPTQSATTTTTTTTTSTPPPTSTSPPPTSTITTTLHPALQSMLDLFTNQLKPFQSIPSSAPTFLQTLAKPTATVPPPTTPKPSPPSLATSTLNSIDLLSQLLSLGGGGLSKVNPPRSTPSPAEFSLASIFGGGGVGTIPQKNPPGNPEFSLASIFGNIGKNSNTNSIFPNSNPSLPKSPIEQSSIPSESNQLLNYFGTHHQPTPPPPNGLYYWLDMNAFLGGDPKADGMAGIRPKIGNRFPFIKVH</sequence>
<dbReference type="AlphaFoldDB" id="A0A226EK36"/>
<feature type="compositionally biased region" description="Low complexity" evidence="1">
    <location>
        <begin position="670"/>
        <end position="683"/>
    </location>
</feature>
<feature type="compositionally biased region" description="Low complexity" evidence="1">
    <location>
        <begin position="375"/>
        <end position="392"/>
    </location>
</feature>
<name>A0A226EK36_FOLCA</name>
<dbReference type="STRING" id="158441.A0A226EK36"/>
<feature type="region of interest" description="Disordered" evidence="1">
    <location>
        <begin position="566"/>
        <end position="593"/>
    </location>
</feature>
<feature type="compositionally biased region" description="Low complexity" evidence="1">
    <location>
        <begin position="528"/>
        <end position="541"/>
    </location>
</feature>
<feature type="compositionally biased region" description="Polar residues" evidence="1">
    <location>
        <begin position="568"/>
        <end position="580"/>
    </location>
</feature>
<feature type="region of interest" description="Disordered" evidence="1">
    <location>
        <begin position="650"/>
        <end position="683"/>
    </location>
</feature>
<feature type="region of interest" description="Disordered" evidence="1">
    <location>
        <begin position="723"/>
        <end position="752"/>
    </location>
</feature>
<feature type="region of interest" description="Disordered" evidence="1">
    <location>
        <begin position="526"/>
        <end position="546"/>
    </location>
</feature>
<feature type="compositionally biased region" description="Low complexity" evidence="1">
    <location>
        <begin position="400"/>
        <end position="479"/>
    </location>
</feature>
<dbReference type="EMBL" id="LNIX01000003">
    <property type="protein sequence ID" value="OXA57819.1"/>
    <property type="molecule type" value="Genomic_DNA"/>
</dbReference>
<reference evidence="2 3" key="1">
    <citation type="submission" date="2015-12" db="EMBL/GenBank/DDBJ databases">
        <title>The genome of Folsomia candida.</title>
        <authorList>
            <person name="Faddeeva A."/>
            <person name="Derks M.F."/>
            <person name="Anvar Y."/>
            <person name="Smit S."/>
            <person name="Van Straalen N."/>
            <person name="Roelofs D."/>
        </authorList>
    </citation>
    <scope>NUCLEOTIDE SEQUENCE [LARGE SCALE GENOMIC DNA]</scope>
    <source>
        <strain evidence="2 3">VU population</strain>
        <tissue evidence="2">Whole body</tissue>
    </source>
</reference>
<feature type="compositionally biased region" description="Polar residues" evidence="1">
    <location>
        <begin position="653"/>
        <end position="662"/>
    </location>
</feature>
<comment type="caution">
    <text evidence="2">The sequence shown here is derived from an EMBL/GenBank/DDBJ whole genome shotgun (WGS) entry which is preliminary data.</text>
</comment>
<feature type="compositionally biased region" description="Low complexity" evidence="1">
    <location>
        <begin position="341"/>
        <end position="366"/>
    </location>
</feature>
<evidence type="ECO:0000313" key="2">
    <source>
        <dbReference type="EMBL" id="OXA57819.1"/>
    </source>
</evidence>
<accession>A0A226EK36</accession>
<proteinExistence type="predicted"/>
<dbReference type="OrthoDB" id="10692745at2759"/>
<feature type="compositionally biased region" description="Pro residues" evidence="1">
    <location>
        <begin position="799"/>
        <end position="810"/>
    </location>
</feature>
<feature type="region of interest" description="Disordered" evidence="1">
    <location>
        <begin position="608"/>
        <end position="631"/>
    </location>
</feature>
<organism evidence="2 3">
    <name type="scientific">Folsomia candida</name>
    <name type="common">Springtail</name>
    <dbReference type="NCBI Taxonomy" id="158441"/>
    <lineage>
        <taxon>Eukaryota</taxon>
        <taxon>Metazoa</taxon>
        <taxon>Ecdysozoa</taxon>
        <taxon>Arthropoda</taxon>
        <taxon>Hexapoda</taxon>
        <taxon>Collembola</taxon>
        <taxon>Entomobryomorpha</taxon>
        <taxon>Isotomoidea</taxon>
        <taxon>Isotomidae</taxon>
        <taxon>Proisotominae</taxon>
        <taxon>Folsomia</taxon>
    </lineage>
</organism>
<feature type="compositionally biased region" description="Low complexity" evidence="1">
    <location>
        <begin position="781"/>
        <end position="798"/>
    </location>
</feature>
<gene>
    <name evidence="2" type="ORF">Fcan01_08030</name>
</gene>
<feature type="region of interest" description="Disordered" evidence="1">
    <location>
        <begin position="73"/>
        <end position="109"/>
    </location>
</feature>
<evidence type="ECO:0000256" key="1">
    <source>
        <dbReference type="SAM" id="MobiDB-lite"/>
    </source>
</evidence>
<evidence type="ECO:0000313" key="3">
    <source>
        <dbReference type="Proteomes" id="UP000198287"/>
    </source>
</evidence>
<feature type="region of interest" description="Disordered" evidence="1">
    <location>
        <begin position="322"/>
        <end position="479"/>
    </location>
</feature>
<protein>
    <submittedName>
        <fullName evidence="2">Salivary glue protein Sgs-3</fullName>
    </submittedName>
</protein>
<keyword evidence="3" id="KW-1185">Reference proteome</keyword>
<feature type="region of interest" description="Disordered" evidence="1">
    <location>
        <begin position="778"/>
        <end position="814"/>
    </location>
</feature>